<keyword evidence="1" id="KW-1133">Transmembrane helix</keyword>
<evidence type="ECO:0000313" key="4">
    <source>
        <dbReference type="EMBL" id="RED53868.1"/>
    </source>
</evidence>
<name>A0A3D9HWI9_9PROT</name>
<gene>
    <name evidence="4" type="ORF">DFP90_101667</name>
</gene>
<dbReference type="AlphaFoldDB" id="A0A3D9HWI9"/>
<sequence length="184" mass="19343">MKKIAQKITLLAGLALGGIALASPAQAALIVDFSIDNPAQTVSTTDTVEFWATLSNDASSTGSLIGNTISAVNIYLGSLVEDADYSWDHGTMWQDIEKIILAPGESYSFLFVTLTPKNGSVAPDVYESPGAWLEFNKIGYGNGWEENKMTLTVTAGTDVPAPATLGLLLIGLAGVAGLRARHRG</sequence>
<accession>A0A3D9HWI9</accession>
<dbReference type="EMBL" id="QRDW01000001">
    <property type="protein sequence ID" value="RED53868.1"/>
    <property type="molecule type" value="Genomic_DNA"/>
</dbReference>
<comment type="caution">
    <text evidence="4">The sequence shown here is derived from an EMBL/GenBank/DDBJ whole genome shotgun (WGS) entry which is preliminary data.</text>
</comment>
<feature type="signal peptide" evidence="2">
    <location>
        <begin position="1"/>
        <end position="27"/>
    </location>
</feature>
<proteinExistence type="predicted"/>
<evidence type="ECO:0000256" key="1">
    <source>
        <dbReference type="SAM" id="Phobius"/>
    </source>
</evidence>
<keyword evidence="2" id="KW-0732">Signal</keyword>
<dbReference type="Pfam" id="PF07589">
    <property type="entry name" value="PEP-CTERM"/>
    <property type="match status" value="1"/>
</dbReference>
<feature type="chain" id="PRO_5017818062" evidence="2">
    <location>
        <begin position="28"/>
        <end position="184"/>
    </location>
</feature>
<protein>
    <submittedName>
        <fullName evidence="4">Putative secreted protein with PEP-CTERM sorting signal</fullName>
    </submittedName>
</protein>
<dbReference type="Proteomes" id="UP000256845">
    <property type="component" value="Unassembled WGS sequence"/>
</dbReference>
<reference evidence="4 5" key="1">
    <citation type="submission" date="2018-07" db="EMBL/GenBank/DDBJ databases">
        <title>Genomic Encyclopedia of Type Strains, Phase III (KMG-III): the genomes of soil and plant-associated and newly described type strains.</title>
        <authorList>
            <person name="Whitman W."/>
        </authorList>
    </citation>
    <scope>NUCLEOTIDE SEQUENCE [LARGE SCALE GENOMIC DNA]</scope>
    <source>
        <strain evidence="4 5">CECT 8488</strain>
    </source>
</reference>
<evidence type="ECO:0000313" key="5">
    <source>
        <dbReference type="Proteomes" id="UP000256845"/>
    </source>
</evidence>
<dbReference type="NCBIfam" id="TIGR02595">
    <property type="entry name" value="PEP_CTERM"/>
    <property type="match status" value="1"/>
</dbReference>
<dbReference type="RefSeq" id="WP_115934972.1">
    <property type="nucleotide sequence ID" value="NZ_QRDW01000001.1"/>
</dbReference>
<keyword evidence="1" id="KW-0812">Transmembrane</keyword>
<feature type="domain" description="Ice-binding protein C-terminal" evidence="3">
    <location>
        <begin position="158"/>
        <end position="179"/>
    </location>
</feature>
<keyword evidence="1" id="KW-0472">Membrane</keyword>
<feature type="transmembrane region" description="Helical" evidence="1">
    <location>
        <begin position="159"/>
        <end position="178"/>
    </location>
</feature>
<evidence type="ECO:0000256" key="2">
    <source>
        <dbReference type="SAM" id="SignalP"/>
    </source>
</evidence>
<keyword evidence="5" id="KW-1185">Reference proteome</keyword>
<dbReference type="InterPro" id="IPR013424">
    <property type="entry name" value="Ice-binding_C"/>
</dbReference>
<organism evidence="4 5">
    <name type="scientific">Aestuariispira insulae</name>
    <dbReference type="NCBI Taxonomy" id="1461337"/>
    <lineage>
        <taxon>Bacteria</taxon>
        <taxon>Pseudomonadati</taxon>
        <taxon>Pseudomonadota</taxon>
        <taxon>Alphaproteobacteria</taxon>
        <taxon>Rhodospirillales</taxon>
        <taxon>Kiloniellaceae</taxon>
        <taxon>Aestuariispira</taxon>
    </lineage>
</organism>
<evidence type="ECO:0000259" key="3">
    <source>
        <dbReference type="Pfam" id="PF07589"/>
    </source>
</evidence>